<gene>
    <name evidence="6" type="ORF">CAL24_21180</name>
</gene>
<dbReference type="GO" id="GO:0003700">
    <property type="term" value="F:DNA-binding transcription factor activity"/>
    <property type="evidence" value="ECO:0007669"/>
    <property type="project" value="InterPro"/>
</dbReference>
<evidence type="ECO:0000259" key="5">
    <source>
        <dbReference type="PROSITE" id="PS50931"/>
    </source>
</evidence>
<keyword evidence="7" id="KW-1185">Reference proteome</keyword>
<organism evidence="6 7">
    <name type="scientific">Bordetella genomosp. 2</name>
    <dbReference type="NCBI Taxonomy" id="1983456"/>
    <lineage>
        <taxon>Bacteria</taxon>
        <taxon>Pseudomonadati</taxon>
        <taxon>Pseudomonadota</taxon>
        <taxon>Betaproteobacteria</taxon>
        <taxon>Burkholderiales</taxon>
        <taxon>Alcaligenaceae</taxon>
        <taxon>Bordetella</taxon>
    </lineage>
</organism>
<dbReference type="AlphaFoldDB" id="A0A261VFE3"/>
<evidence type="ECO:0000256" key="1">
    <source>
        <dbReference type="ARBA" id="ARBA00009437"/>
    </source>
</evidence>
<evidence type="ECO:0000256" key="3">
    <source>
        <dbReference type="ARBA" id="ARBA00023125"/>
    </source>
</evidence>
<dbReference type="Gene3D" id="1.10.10.10">
    <property type="entry name" value="Winged helix-like DNA-binding domain superfamily/Winged helix DNA-binding domain"/>
    <property type="match status" value="1"/>
</dbReference>
<dbReference type="FunFam" id="1.10.10.10:FF:000001">
    <property type="entry name" value="LysR family transcriptional regulator"/>
    <property type="match status" value="1"/>
</dbReference>
<keyword evidence="4" id="KW-0804">Transcription</keyword>
<sequence length="305" mass="34018">MDIQLNDIALFVEVAKRKNFSHAAEALNIPASTLSRRVSELEQSIGMKLLNRSTRRIELTEAGLVYFERCRPIVEEARVAHDQLLDMAAQPKGRLRISMPSSLAQLFLPAVIREFRTLHPDIECDFDLNMQHIDPISNPYDLVLRFGKQPDSSLVARQIVLMQHRLYASPQYLALHGEPRAPADLGHHECLRPAMSEAFSYWVLHSGEKVERVAVSGRLAANNIGMLSRLASQGLGIAPLLVFDTIGQPIRNKGLVPVLPDWTLTPVPLFALLPSRAIPAKTRAFLDFIQPRLSEPASWAMAEAA</sequence>
<dbReference type="InterPro" id="IPR000847">
    <property type="entry name" value="LysR_HTH_N"/>
</dbReference>
<dbReference type="InterPro" id="IPR036388">
    <property type="entry name" value="WH-like_DNA-bd_sf"/>
</dbReference>
<feature type="domain" description="HTH lysR-type" evidence="5">
    <location>
        <begin position="1"/>
        <end position="60"/>
    </location>
</feature>
<dbReference type="CDD" id="cd08422">
    <property type="entry name" value="PBP2_CrgA_like"/>
    <property type="match status" value="1"/>
</dbReference>
<dbReference type="Pfam" id="PF03466">
    <property type="entry name" value="LysR_substrate"/>
    <property type="match status" value="1"/>
</dbReference>
<comment type="caution">
    <text evidence="6">The sequence shown here is derived from an EMBL/GenBank/DDBJ whole genome shotgun (WGS) entry which is preliminary data.</text>
</comment>
<dbReference type="InterPro" id="IPR036390">
    <property type="entry name" value="WH_DNA-bd_sf"/>
</dbReference>
<dbReference type="GO" id="GO:0043565">
    <property type="term" value="F:sequence-specific DNA binding"/>
    <property type="evidence" value="ECO:0007669"/>
    <property type="project" value="TreeGrafter"/>
</dbReference>
<comment type="similarity">
    <text evidence="1">Belongs to the LysR transcriptional regulatory family.</text>
</comment>
<keyword evidence="2" id="KW-0805">Transcription regulation</keyword>
<dbReference type="Gene3D" id="3.40.190.290">
    <property type="match status" value="1"/>
</dbReference>
<evidence type="ECO:0000313" key="6">
    <source>
        <dbReference type="EMBL" id="OZI72866.1"/>
    </source>
</evidence>
<dbReference type="InterPro" id="IPR058163">
    <property type="entry name" value="LysR-type_TF_proteobact-type"/>
</dbReference>
<proteinExistence type="inferred from homology"/>
<evidence type="ECO:0000313" key="7">
    <source>
        <dbReference type="Proteomes" id="UP000215633"/>
    </source>
</evidence>
<dbReference type="Pfam" id="PF00126">
    <property type="entry name" value="HTH_1"/>
    <property type="match status" value="1"/>
</dbReference>
<dbReference type="Proteomes" id="UP000215633">
    <property type="component" value="Unassembled WGS sequence"/>
</dbReference>
<evidence type="ECO:0000256" key="2">
    <source>
        <dbReference type="ARBA" id="ARBA00023015"/>
    </source>
</evidence>
<dbReference type="EMBL" id="NEVT01000008">
    <property type="protein sequence ID" value="OZI72866.1"/>
    <property type="molecule type" value="Genomic_DNA"/>
</dbReference>
<name>A0A261VFE3_9BORD</name>
<dbReference type="PANTHER" id="PTHR30537:SF5">
    <property type="entry name" value="HTH-TYPE TRANSCRIPTIONAL ACTIVATOR TTDR-RELATED"/>
    <property type="match status" value="1"/>
</dbReference>
<dbReference type="PROSITE" id="PS50931">
    <property type="entry name" value="HTH_LYSR"/>
    <property type="match status" value="1"/>
</dbReference>
<accession>A0A261VFE3</accession>
<keyword evidence="3" id="KW-0238">DNA-binding</keyword>
<dbReference type="InterPro" id="IPR005119">
    <property type="entry name" value="LysR_subst-bd"/>
</dbReference>
<dbReference type="SUPFAM" id="SSF46785">
    <property type="entry name" value="Winged helix' DNA-binding domain"/>
    <property type="match status" value="1"/>
</dbReference>
<dbReference type="GO" id="GO:0006351">
    <property type="term" value="P:DNA-templated transcription"/>
    <property type="evidence" value="ECO:0007669"/>
    <property type="project" value="TreeGrafter"/>
</dbReference>
<dbReference type="SUPFAM" id="SSF53850">
    <property type="entry name" value="Periplasmic binding protein-like II"/>
    <property type="match status" value="1"/>
</dbReference>
<reference evidence="7" key="1">
    <citation type="submission" date="2017-05" db="EMBL/GenBank/DDBJ databases">
        <title>Complete and WGS of Bordetella genogroups.</title>
        <authorList>
            <person name="Spilker T."/>
            <person name="Lipuma J."/>
        </authorList>
    </citation>
    <scope>NUCLEOTIDE SEQUENCE [LARGE SCALE GENOMIC DNA]</scope>
    <source>
        <strain evidence="7">AU8256</strain>
    </source>
</reference>
<evidence type="ECO:0000256" key="4">
    <source>
        <dbReference type="ARBA" id="ARBA00023163"/>
    </source>
</evidence>
<protein>
    <submittedName>
        <fullName evidence="6">LysR family transcriptional regulator</fullName>
    </submittedName>
</protein>
<dbReference type="PANTHER" id="PTHR30537">
    <property type="entry name" value="HTH-TYPE TRANSCRIPTIONAL REGULATOR"/>
    <property type="match status" value="1"/>
</dbReference>
<dbReference type="RefSeq" id="WP_028354980.1">
    <property type="nucleotide sequence ID" value="NZ_NEVT01000008.1"/>
</dbReference>